<dbReference type="Proteomes" id="UP001162131">
    <property type="component" value="Unassembled WGS sequence"/>
</dbReference>
<dbReference type="PANTHER" id="PTHR12126:SF16">
    <property type="entry name" value="MIOREX COMPLEX COMPONENT 2"/>
    <property type="match status" value="1"/>
</dbReference>
<comment type="caution">
    <text evidence="2">The sequence shown here is derived from an EMBL/GenBank/DDBJ whole genome shotgun (WGS) entry which is preliminary data.</text>
</comment>
<reference evidence="2" key="1">
    <citation type="submission" date="2021-09" db="EMBL/GenBank/DDBJ databases">
        <authorList>
            <consortium name="AG Swart"/>
            <person name="Singh M."/>
            <person name="Singh A."/>
            <person name="Seah K."/>
            <person name="Emmerich C."/>
        </authorList>
    </citation>
    <scope>NUCLEOTIDE SEQUENCE</scope>
    <source>
        <strain evidence="2">ATCC30299</strain>
    </source>
</reference>
<dbReference type="GO" id="GO:0005739">
    <property type="term" value="C:mitochondrion"/>
    <property type="evidence" value="ECO:0007669"/>
    <property type="project" value="TreeGrafter"/>
</dbReference>
<gene>
    <name evidence="2" type="ORF">BSTOLATCC_MIC15812</name>
</gene>
<dbReference type="SUPFAM" id="SSF51735">
    <property type="entry name" value="NAD(P)-binding Rossmann-fold domains"/>
    <property type="match status" value="1"/>
</dbReference>
<keyword evidence="3" id="KW-1185">Reference proteome</keyword>
<dbReference type="Pfam" id="PF01370">
    <property type="entry name" value="Epimerase"/>
    <property type="match status" value="1"/>
</dbReference>
<dbReference type="GO" id="GO:0044877">
    <property type="term" value="F:protein-containing complex binding"/>
    <property type="evidence" value="ECO:0007669"/>
    <property type="project" value="TreeGrafter"/>
</dbReference>
<feature type="domain" description="NAD-dependent epimerase/dehydratase" evidence="1">
    <location>
        <begin position="6"/>
        <end position="121"/>
    </location>
</feature>
<evidence type="ECO:0000259" key="1">
    <source>
        <dbReference type="Pfam" id="PF01370"/>
    </source>
</evidence>
<dbReference type="AlphaFoldDB" id="A0AAU9IRM1"/>
<dbReference type="Gene3D" id="3.40.50.720">
    <property type="entry name" value="NAD(P)-binding Rossmann-like Domain"/>
    <property type="match status" value="1"/>
</dbReference>
<protein>
    <recommendedName>
        <fullName evidence="1">NAD-dependent epimerase/dehydratase domain-containing protein</fullName>
    </recommendedName>
</protein>
<dbReference type="PANTHER" id="PTHR12126">
    <property type="entry name" value="NADH-UBIQUINONE OXIDOREDUCTASE 39 KDA SUBUNIT-RELATED"/>
    <property type="match status" value="1"/>
</dbReference>
<dbReference type="EMBL" id="CAJZBQ010000015">
    <property type="protein sequence ID" value="CAG9316381.1"/>
    <property type="molecule type" value="Genomic_DNA"/>
</dbReference>
<dbReference type="InterPro" id="IPR051207">
    <property type="entry name" value="ComplexI_NDUFA9_subunit"/>
</dbReference>
<accession>A0AAU9IRM1</accession>
<proteinExistence type="predicted"/>
<dbReference type="InterPro" id="IPR036291">
    <property type="entry name" value="NAD(P)-bd_dom_sf"/>
</dbReference>
<evidence type="ECO:0000313" key="2">
    <source>
        <dbReference type="EMBL" id="CAG9316381.1"/>
    </source>
</evidence>
<sequence length="243" mass="27035">MEKSLLVFGGSGFVGSAILKYAVSQGIKCMSISRSGKPRHPEPWQTNVEYIHGDALDQSSYINLIPKASGVIHSIGVLIDSRTPLNISKTYQGSYEHMNRDTALKICELLEGKDKTFVFLSAERGMWFSPRYLQTKRQVEDYLAANRDKIPSVVLRPGFMFDSQDSTKNLLATGINMLNWGDGPLKWAGLNWVSETFVPSKSQHVDSVAKAAVLSALVPEFRGRTLNVSDIDEVAQKYEKFNA</sequence>
<evidence type="ECO:0000313" key="3">
    <source>
        <dbReference type="Proteomes" id="UP001162131"/>
    </source>
</evidence>
<name>A0AAU9IRM1_9CILI</name>
<dbReference type="InterPro" id="IPR001509">
    <property type="entry name" value="Epimerase_deHydtase"/>
</dbReference>
<organism evidence="2 3">
    <name type="scientific">Blepharisma stoltei</name>
    <dbReference type="NCBI Taxonomy" id="1481888"/>
    <lineage>
        <taxon>Eukaryota</taxon>
        <taxon>Sar</taxon>
        <taxon>Alveolata</taxon>
        <taxon>Ciliophora</taxon>
        <taxon>Postciliodesmatophora</taxon>
        <taxon>Heterotrichea</taxon>
        <taxon>Heterotrichida</taxon>
        <taxon>Blepharismidae</taxon>
        <taxon>Blepharisma</taxon>
    </lineage>
</organism>